<keyword evidence="2" id="KW-0812">Transmembrane</keyword>
<gene>
    <name evidence="3" type="ORF">LCGC14_0891610</name>
</gene>
<keyword evidence="2" id="KW-0472">Membrane</keyword>
<feature type="transmembrane region" description="Helical" evidence="2">
    <location>
        <begin position="124"/>
        <end position="144"/>
    </location>
</feature>
<evidence type="ECO:0000313" key="3">
    <source>
        <dbReference type="EMBL" id="KKN24755.1"/>
    </source>
</evidence>
<comment type="caution">
    <text evidence="3">The sequence shown here is derived from an EMBL/GenBank/DDBJ whole genome shotgun (WGS) entry which is preliminary data.</text>
</comment>
<name>A0A0F9NZ14_9ZZZZ</name>
<accession>A0A0F9NZ14</accession>
<protein>
    <submittedName>
        <fullName evidence="3">Uncharacterized protein</fullName>
    </submittedName>
</protein>
<evidence type="ECO:0000256" key="1">
    <source>
        <dbReference type="SAM" id="MobiDB-lite"/>
    </source>
</evidence>
<feature type="compositionally biased region" description="Polar residues" evidence="1">
    <location>
        <begin position="41"/>
        <end position="53"/>
    </location>
</feature>
<feature type="transmembrane region" description="Helical" evidence="2">
    <location>
        <begin position="165"/>
        <end position="192"/>
    </location>
</feature>
<proteinExistence type="predicted"/>
<organism evidence="3">
    <name type="scientific">marine sediment metagenome</name>
    <dbReference type="NCBI Taxonomy" id="412755"/>
    <lineage>
        <taxon>unclassified sequences</taxon>
        <taxon>metagenomes</taxon>
        <taxon>ecological metagenomes</taxon>
    </lineage>
</organism>
<reference evidence="3" key="1">
    <citation type="journal article" date="2015" name="Nature">
        <title>Complex archaea that bridge the gap between prokaryotes and eukaryotes.</title>
        <authorList>
            <person name="Spang A."/>
            <person name="Saw J.H."/>
            <person name="Jorgensen S.L."/>
            <person name="Zaremba-Niedzwiedzka K."/>
            <person name="Martijn J."/>
            <person name="Lind A.E."/>
            <person name="van Eijk R."/>
            <person name="Schleper C."/>
            <person name="Guy L."/>
            <person name="Ettema T.J."/>
        </authorList>
    </citation>
    <scope>NUCLEOTIDE SEQUENCE</scope>
</reference>
<feature type="region of interest" description="Disordered" evidence="1">
    <location>
        <begin position="29"/>
        <end position="53"/>
    </location>
</feature>
<feature type="transmembrane region" description="Helical" evidence="2">
    <location>
        <begin position="78"/>
        <end position="104"/>
    </location>
</feature>
<dbReference type="EMBL" id="LAZR01002858">
    <property type="protein sequence ID" value="KKN24755.1"/>
    <property type="molecule type" value="Genomic_DNA"/>
</dbReference>
<keyword evidence="2" id="KW-1133">Transmembrane helix</keyword>
<dbReference type="AlphaFoldDB" id="A0A0F9NZ14"/>
<evidence type="ECO:0000256" key="2">
    <source>
        <dbReference type="SAM" id="Phobius"/>
    </source>
</evidence>
<sequence length="196" mass="20911">MFCRNCGSELTNPNQSFCSECGSEIEVPLETSQSRTERSRQLSTNTSQSPLESTSVPIFQQNKVEKEGQPGPYSKKCLVFAIVSSIIVSIGWVIASGSLIRSIIPEIGFGFASIGFASIGFPSIGIPLFIAVIILHTIGLLFGIESRLDSKKAGELEPTNVVVKIGTLSAIYGIISNVISMALAFIIAPILLNSIS</sequence>